<keyword evidence="1" id="KW-0472">Membrane</keyword>
<dbReference type="Proteomes" id="UP000481417">
    <property type="component" value="Unassembled WGS sequence"/>
</dbReference>
<accession>A0A6L6HSK8</accession>
<evidence type="ECO:0000256" key="1">
    <source>
        <dbReference type="SAM" id="Phobius"/>
    </source>
</evidence>
<sequence>MTKGTRLTIPDIRPDGLQLDEPRARQRRYWRVQRAAWWCFGGIMALAVLGLTGSGGILSRQTVPFADTRAEVPRVSRWEGSDEVAITFDNPAPSHEVRISQPFFDRFQIERIQPEPDANRLAEGAQVMTFPTGGPAPHQVRIALRAMHFGWTRFEMTVNGETRPITLIVLP</sequence>
<name>A0A6L6HSK8_9RHOB</name>
<proteinExistence type="predicted"/>
<evidence type="ECO:0000313" key="2">
    <source>
        <dbReference type="EMBL" id="MTE01282.1"/>
    </source>
</evidence>
<reference evidence="2 3" key="1">
    <citation type="submission" date="2019-11" db="EMBL/GenBank/DDBJ databases">
        <authorList>
            <person name="Lang L."/>
        </authorList>
    </citation>
    <scope>NUCLEOTIDE SEQUENCE [LARGE SCALE GENOMIC DNA]</scope>
    <source>
        <strain evidence="2 3">YIM 132242</strain>
    </source>
</reference>
<keyword evidence="1" id="KW-1133">Transmembrane helix</keyword>
<evidence type="ECO:0000313" key="3">
    <source>
        <dbReference type="Proteomes" id="UP000481417"/>
    </source>
</evidence>
<dbReference type="AlphaFoldDB" id="A0A6L6HSK8"/>
<comment type="caution">
    <text evidence="2">The sequence shown here is derived from an EMBL/GenBank/DDBJ whole genome shotgun (WGS) entry which is preliminary data.</text>
</comment>
<organism evidence="2 3">
    <name type="scientific">Paracoccus lichenicola</name>
    <dbReference type="NCBI Taxonomy" id="2665644"/>
    <lineage>
        <taxon>Bacteria</taxon>
        <taxon>Pseudomonadati</taxon>
        <taxon>Pseudomonadota</taxon>
        <taxon>Alphaproteobacteria</taxon>
        <taxon>Rhodobacterales</taxon>
        <taxon>Paracoccaceae</taxon>
        <taxon>Paracoccus</taxon>
    </lineage>
</organism>
<keyword evidence="1" id="KW-0812">Transmembrane</keyword>
<feature type="transmembrane region" description="Helical" evidence="1">
    <location>
        <begin position="35"/>
        <end position="58"/>
    </location>
</feature>
<protein>
    <submittedName>
        <fullName evidence="2">Uncharacterized protein</fullName>
    </submittedName>
</protein>
<keyword evidence="3" id="KW-1185">Reference proteome</keyword>
<gene>
    <name evidence="2" type="ORF">GIY56_13410</name>
</gene>
<dbReference type="EMBL" id="WMBT01000008">
    <property type="protein sequence ID" value="MTE01282.1"/>
    <property type="molecule type" value="Genomic_DNA"/>
</dbReference>
<dbReference type="RefSeq" id="WP_154765354.1">
    <property type="nucleotide sequence ID" value="NZ_WMBT01000008.1"/>
</dbReference>